<feature type="region of interest" description="Disordered" evidence="1">
    <location>
        <begin position="486"/>
        <end position="512"/>
    </location>
</feature>
<evidence type="ECO:0000256" key="1">
    <source>
        <dbReference type="SAM" id="MobiDB-lite"/>
    </source>
</evidence>
<dbReference type="EMBL" id="JARJLG010000046">
    <property type="protein sequence ID" value="KAJ7761165.1"/>
    <property type="molecule type" value="Genomic_DNA"/>
</dbReference>
<feature type="compositionally biased region" description="Basic and acidic residues" evidence="1">
    <location>
        <begin position="486"/>
        <end position="502"/>
    </location>
</feature>
<gene>
    <name evidence="2" type="ORF">DFH07DRAFT_957243</name>
</gene>
<evidence type="ECO:0000313" key="3">
    <source>
        <dbReference type="Proteomes" id="UP001215280"/>
    </source>
</evidence>
<organism evidence="2 3">
    <name type="scientific">Mycena maculata</name>
    <dbReference type="NCBI Taxonomy" id="230809"/>
    <lineage>
        <taxon>Eukaryota</taxon>
        <taxon>Fungi</taxon>
        <taxon>Dikarya</taxon>
        <taxon>Basidiomycota</taxon>
        <taxon>Agaricomycotina</taxon>
        <taxon>Agaricomycetes</taxon>
        <taxon>Agaricomycetidae</taxon>
        <taxon>Agaricales</taxon>
        <taxon>Marasmiineae</taxon>
        <taxon>Mycenaceae</taxon>
        <taxon>Mycena</taxon>
    </lineage>
</organism>
<protein>
    <submittedName>
        <fullName evidence="2">Uncharacterized protein</fullName>
    </submittedName>
</protein>
<dbReference type="Proteomes" id="UP001215280">
    <property type="component" value="Unassembled WGS sequence"/>
</dbReference>
<feature type="region of interest" description="Disordered" evidence="1">
    <location>
        <begin position="38"/>
        <end position="69"/>
    </location>
</feature>
<evidence type="ECO:0000313" key="2">
    <source>
        <dbReference type="EMBL" id="KAJ7761165.1"/>
    </source>
</evidence>
<name>A0AAD7JBU9_9AGAR</name>
<keyword evidence="3" id="KW-1185">Reference proteome</keyword>
<sequence>MTRAKTGKPPGRVSDFSGEKQAWLESFHDLLVEAGNEPGQLYTDVENANSQDNPPPSLENPSTEEKKEREAIRAKLRIKIANWFRNRYKAKKVHGATIKSILSTMQGMLEPGARPRLKPAIEVYSKLYYASRIKPEFDKQWAAVKDTLPATARVSMSQDFVQTSWQSESAEFKKELEMHTKMEHEEALKVWKGRRVVPEASGEVYHQALESLSEVGIPLADALAEKLGMHVIICAVGPVGSEKGEVCLRTIFSDTSNAATPRTWAQFDPKGFTAMEASITRYGCASYTKAQCRERAWPPVDTVQLNGLLPMEDIAPGVTAAPGSTTSSVVLPTGPAPGPAAPAAPVPMTTVAIPTGQVTLPTLPATTVAPATSPHVTSDPSDPVPPEIPEDGLDRTEWADSLVKTHAYLSKKKWGDPWATLLSSLVAFEWSFYHQEEFSKLPKGKCRPEEFAQWMKEHRPVMDYPLEADFGDRMLDWWKELGPKKRWDNVGEGKGQLKEPPQDTKGTWCGEL</sequence>
<comment type="caution">
    <text evidence="2">The sequence shown here is derived from an EMBL/GenBank/DDBJ whole genome shotgun (WGS) entry which is preliminary data.</text>
</comment>
<proteinExistence type="predicted"/>
<dbReference type="AlphaFoldDB" id="A0AAD7JBU9"/>
<accession>A0AAD7JBU9</accession>
<reference evidence="2" key="1">
    <citation type="submission" date="2023-03" db="EMBL/GenBank/DDBJ databases">
        <title>Massive genome expansion in bonnet fungi (Mycena s.s.) driven by repeated elements and novel gene families across ecological guilds.</title>
        <authorList>
            <consortium name="Lawrence Berkeley National Laboratory"/>
            <person name="Harder C.B."/>
            <person name="Miyauchi S."/>
            <person name="Viragh M."/>
            <person name="Kuo A."/>
            <person name="Thoen E."/>
            <person name="Andreopoulos B."/>
            <person name="Lu D."/>
            <person name="Skrede I."/>
            <person name="Drula E."/>
            <person name="Henrissat B."/>
            <person name="Morin E."/>
            <person name="Kohler A."/>
            <person name="Barry K."/>
            <person name="LaButti K."/>
            <person name="Morin E."/>
            <person name="Salamov A."/>
            <person name="Lipzen A."/>
            <person name="Mereny Z."/>
            <person name="Hegedus B."/>
            <person name="Baldrian P."/>
            <person name="Stursova M."/>
            <person name="Weitz H."/>
            <person name="Taylor A."/>
            <person name="Grigoriev I.V."/>
            <person name="Nagy L.G."/>
            <person name="Martin F."/>
            <person name="Kauserud H."/>
        </authorList>
    </citation>
    <scope>NUCLEOTIDE SEQUENCE</scope>
    <source>
        <strain evidence="2">CBHHK188m</strain>
    </source>
</reference>